<feature type="compositionally biased region" description="Low complexity" evidence="1">
    <location>
        <begin position="213"/>
        <end position="226"/>
    </location>
</feature>
<dbReference type="AlphaFoldDB" id="A0A8T0WSR0"/>
<feature type="compositionally biased region" description="Basic and acidic residues" evidence="1">
    <location>
        <begin position="434"/>
        <end position="443"/>
    </location>
</feature>
<organism evidence="2 3">
    <name type="scientific">Panicum virgatum</name>
    <name type="common">Blackwell switchgrass</name>
    <dbReference type="NCBI Taxonomy" id="38727"/>
    <lineage>
        <taxon>Eukaryota</taxon>
        <taxon>Viridiplantae</taxon>
        <taxon>Streptophyta</taxon>
        <taxon>Embryophyta</taxon>
        <taxon>Tracheophyta</taxon>
        <taxon>Spermatophyta</taxon>
        <taxon>Magnoliopsida</taxon>
        <taxon>Liliopsida</taxon>
        <taxon>Poales</taxon>
        <taxon>Poaceae</taxon>
        <taxon>PACMAD clade</taxon>
        <taxon>Panicoideae</taxon>
        <taxon>Panicodae</taxon>
        <taxon>Paniceae</taxon>
        <taxon>Panicinae</taxon>
        <taxon>Panicum</taxon>
        <taxon>Panicum sect. Hiantes</taxon>
    </lineage>
</organism>
<feature type="region of interest" description="Disordered" evidence="1">
    <location>
        <begin position="374"/>
        <end position="476"/>
    </location>
</feature>
<evidence type="ECO:0000313" key="2">
    <source>
        <dbReference type="EMBL" id="KAG2649327.1"/>
    </source>
</evidence>
<feature type="region of interest" description="Disordered" evidence="1">
    <location>
        <begin position="154"/>
        <end position="351"/>
    </location>
</feature>
<accession>A0A8T0WSR0</accession>
<protein>
    <submittedName>
        <fullName evidence="2">Uncharacterized protein</fullName>
    </submittedName>
</protein>
<name>A0A8T0WSR0_PANVG</name>
<evidence type="ECO:0000313" key="3">
    <source>
        <dbReference type="Proteomes" id="UP000823388"/>
    </source>
</evidence>
<feature type="compositionally biased region" description="Low complexity" evidence="1">
    <location>
        <begin position="234"/>
        <end position="248"/>
    </location>
</feature>
<comment type="caution">
    <text evidence="2">The sequence shown here is derived from an EMBL/GenBank/DDBJ whole genome shotgun (WGS) entry which is preliminary data.</text>
</comment>
<dbReference type="Proteomes" id="UP000823388">
    <property type="component" value="Chromosome 1N"/>
</dbReference>
<gene>
    <name evidence="2" type="ORF">PVAP13_1NG113744</name>
</gene>
<feature type="compositionally biased region" description="Basic and acidic residues" evidence="1">
    <location>
        <begin position="555"/>
        <end position="574"/>
    </location>
</feature>
<proteinExistence type="predicted"/>
<sequence length="582" mass="61680">MAARRPSREEGERRGGLAAGYSWCPGGGATPRALVVFVSSSGCGRRGAWKLWRPLRPSRAGVADRWTPRDSRETYPMQSVYLCNHAIREYEASDLNPTIAAILHLNPPTSSVLLLFATRRGLLGFLLAGIAFPAPNPEQVEKLRNAATWCGARAPARHPNHRPASEDGAEEGELRPHGSPWPRRTLPASLPWESEGGQTGAAVHARLRRRSPRGGAADGAGRSSSPAAPPPPQRHAAPPTAAEGRAATGGHGRRRADGSGGQVHRAAPPRPPCRAAMATGGRGGARRPPDGEGGGGRLASPWPPRRRSSPPAAGRACRARRQLQGAAPVRARRHAPAPQPARERRRGPRRHSVCACVAAVAPAHARRWLAAAVRRPPRSLARTSRRAPAVARARGKGEGGARLAGSQAWLLGPATGRGRRGREEGGGGGRPHWRVKEAEEEQIRPLPPSSRRPARGHRCEKSSAPGGGAGCGRRAGPWRPAWLAGARGPRRRAWPAGLRGTPGGLRGCVKHAAAGGGARQCAGPAWRQATAAGRGARGRAVRGPAWWQDAVGGGAREEIGRERKEKEGGRERKLGFGWIQRL</sequence>
<keyword evidence="3" id="KW-1185">Reference proteome</keyword>
<evidence type="ECO:0000256" key="1">
    <source>
        <dbReference type="SAM" id="MobiDB-lite"/>
    </source>
</evidence>
<dbReference type="EMBL" id="CM029038">
    <property type="protein sequence ID" value="KAG2649327.1"/>
    <property type="molecule type" value="Genomic_DNA"/>
</dbReference>
<reference evidence="2" key="1">
    <citation type="submission" date="2020-05" db="EMBL/GenBank/DDBJ databases">
        <title>WGS assembly of Panicum virgatum.</title>
        <authorList>
            <person name="Lovell J.T."/>
            <person name="Jenkins J."/>
            <person name="Shu S."/>
            <person name="Juenger T.E."/>
            <person name="Schmutz J."/>
        </authorList>
    </citation>
    <scope>NUCLEOTIDE SEQUENCE</scope>
    <source>
        <strain evidence="2">AP13</strain>
    </source>
</reference>
<feature type="region of interest" description="Disordered" evidence="1">
    <location>
        <begin position="552"/>
        <end position="582"/>
    </location>
</feature>